<dbReference type="InterPro" id="IPR011990">
    <property type="entry name" value="TPR-like_helical_dom_sf"/>
</dbReference>
<evidence type="ECO:0000256" key="15">
    <source>
        <dbReference type="ARBA" id="ARBA00044559"/>
    </source>
</evidence>
<dbReference type="GO" id="GO:0004526">
    <property type="term" value="F:ribonuclease P activity"/>
    <property type="evidence" value="ECO:0007669"/>
    <property type="project" value="UniProtKB-EC"/>
</dbReference>
<dbReference type="GO" id="GO:0046872">
    <property type="term" value="F:metal ion binding"/>
    <property type="evidence" value="ECO:0007669"/>
    <property type="project" value="UniProtKB-KW"/>
</dbReference>
<evidence type="ECO:0000256" key="11">
    <source>
        <dbReference type="ARBA" id="ARBA00022842"/>
    </source>
</evidence>
<comment type="subcellular location">
    <subcellularLocation>
        <location evidence="3">Mitochondrion</location>
    </subcellularLocation>
</comment>
<keyword evidence="11" id="KW-0460">Magnesium</keyword>
<evidence type="ECO:0000256" key="1">
    <source>
        <dbReference type="ARBA" id="ARBA00000928"/>
    </source>
</evidence>
<evidence type="ECO:0000256" key="4">
    <source>
        <dbReference type="ARBA" id="ARBA00007626"/>
    </source>
</evidence>
<keyword evidence="6" id="KW-0819">tRNA processing</keyword>
<dbReference type="Proteomes" id="UP000694925">
    <property type="component" value="Unplaced"/>
</dbReference>
<dbReference type="GO" id="GO:0001682">
    <property type="term" value="P:tRNA 5'-leader removal"/>
    <property type="evidence" value="ECO:0007669"/>
    <property type="project" value="TreeGrafter"/>
</dbReference>
<evidence type="ECO:0000256" key="9">
    <source>
        <dbReference type="ARBA" id="ARBA00022801"/>
    </source>
</evidence>
<dbReference type="GO" id="GO:0097745">
    <property type="term" value="P:mitochondrial tRNA 5'-end processing"/>
    <property type="evidence" value="ECO:0007669"/>
    <property type="project" value="TreeGrafter"/>
</dbReference>
<dbReference type="RefSeq" id="XP_026672035.1">
    <property type="nucleotide sequence ID" value="XM_026816234.1"/>
</dbReference>
<protein>
    <recommendedName>
        <fullName evidence="14">Mitochondrial ribonuclease P catalytic subunit</fullName>
        <ecNumber evidence="5">3.1.26.5</ecNumber>
    </recommendedName>
    <alternativeName>
        <fullName evidence="15">Mitochondrial ribonuclease P protein 3</fullName>
    </alternativeName>
</protein>
<evidence type="ECO:0000256" key="10">
    <source>
        <dbReference type="ARBA" id="ARBA00022833"/>
    </source>
</evidence>
<keyword evidence="13" id="KW-0496">Mitochondrion</keyword>
<evidence type="ECO:0000259" key="16">
    <source>
        <dbReference type="Pfam" id="PF16953"/>
    </source>
</evidence>
<name>A0AAJ7S7G9_9HYME</name>
<dbReference type="EC" id="3.1.26.5" evidence="5"/>
<sequence>MNLCIRRIPLLQVIRNASNITAIYKKKEFFDFCGAWKEKFSEVLVQPDNVPKETWENMRRYVMDSEFKPLIVDTFVLQMCINEKYPQAGISYYKFLESNNYKPSVSTLSTYLKLYGMRDDPLTKGEKEHVLSICKNISNTYTSLNSELANVLVRCLCQVGEWQEAVKIIENYKENHLHIRDAVSNLISYFYENGKEDLGRKYLVASLKTSLGPSKFAYDSYLKHCLKEKDKFNERIENLFILWNKYGLKPVQRVVLEISNACNQSGWSVVPTTISRSTCAVCKQLLARNDLNDEEYERLRQVTLKKLISEGMYYVTDPKEIQHYVRYIDQRKPYDVIVDGLNIFYSNRGIVAVSDRRWKNFFSYLIFDTFQLVDSIKYYKRWGKKILVIGRYHLKKMIMRLDIRDMADYFYVHDWSKDDVFLLYAAFSSGKDTVVISKDLMRQHKFAMKDPELDALFKKWQASHQYTTVTLKGSGTQLDDQIQVNAMVQKKNDCWHVPYVDYDMSVNKTRIGNNEWFCFKMPRDKK</sequence>
<dbReference type="Gene3D" id="3.40.50.11980">
    <property type="match status" value="1"/>
</dbReference>
<evidence type="ECO:0000256" key="12">
    <source>
        <dbReference type="ARBA" id="ARBA00022946"/>
    </source>
</evidence>
<dbReference type="InterPro" id="IPR033495">
    <property type="entry name" value="MRPP3_PIN_dom"/>
</dbReference>
<evidence type="ECO:0000256" key="5">
    <source>
        <dbReference type="ARBA" id="ARBA00012179"/>
    </source>
</evidence>
<evidence type="ECO:0000313" key="17">
    <source>
        <dbReference type="Proteomes" id="UP000694925"/>
    </source>
</evidence>
<keyword evidence="12" id="KW-0809">Transit peptide</keyword>
<keyword evidence="10" id="KW-0862">Zinc</keyword>
<reference evidence="18 19" key="1">
    <citation type="submission" date="2025-04" db="UniProtKB">
        <authorList>
            <consortium name="RefSeq"/>
        </authorList>
    </citation>
    <scope>IDENTIFICATION</scope>
    <source>
        <tissue evidence="18 19">Whole body</tissue>
    </source>
</reference>
<dbReference type="InterPro" id="IPR031595">
    <property type="entry name" value="PRORP_C"/>
</dbReference>
<dbReference type="PANTHER" id="PTHR13547:SF1">
    <property type="entry name" value="MITOCHONDRIAL RIBONUCLEASE P CATALYTIC SUBUNIT"/>
    <property type="match status" value="1"/>
</dbReference>
<comment type="catalytic activity">
    <reaction evidence="1">
        <text>Endonucleolytic cleavage of RNA, removing 5'-extranucleotides from tRNA precursor.</text>
        <dbReference type="EC" id="3.1.26.5"/>
    </reaction>
</comment>
<evidence type="ECO:0000256" key="6">
    <source>
        <dbReference type="ARBA" id="ARBA00022694"/>
    </source>
</evidence>
<evidence type="ECO:0000256" key="7">
    <source>
        <dbReference type="ARBA" id="ARBA00022722"/>
    </source>
</evidence>
<comment type="similarity">
    <text evidence="4">Belongs to the PPR family. P subfamily.</text>
</comment>
<dbReference type="GeneID" id="108628114"/>
<dbReference type="CTD" id="31568"/>
<evidence type="ECO:0000256" key="3">
    <source>
        <dbReference type="ARBA" id="ARBA00004173"/>
    </source>
</evidence>
<evidence type="ECO:0000256" key="14">
    <source>
        <dbReference type="ARBA" id="ARBA00044536"/>
    </source>
</evidence>
<keyword evidence="9" id="KW-0378">Hydrolase</keyword>
<evidence type="ECO:0000313" key="18">
    <source>
        <dbReference type="RefSeq" id="XP_026672034.1"/>
    </source>
</evidence>
<keyword evidence="17" id="KW-1185">Reference proteome</keyword>
<evidence type="ECO:0000256" key="8">
    <source>
        <dbReference type="ARBA" id="ARBA00022723"/>
    </source>
</evidence>
<comment type="cofactor">
    <cofactor evidence="2">
        <name>Mg(2+)</name>
        <dbReference type="ChEBI" id="CHEBI:18420"/>
    </cofactor>
</comment>
<dbReference type="GO" id="GO:0030678">
    <property type="term" value="C:mitochondrial ribonuclease P complex"/>
    <property type="evidence" value="ECO:0007669"/>
    <property type="project" value="TreeGrafter"/>
</dbReference>
<keyword evidence="7" id="KW-0540">Nuclease</keyword>
<dbReference type="Gene3D" id="1.25.40.10">
    <property type="entry name" value="Tetratricopeptide repeat domain"/>
    <property type="match status" value="1"/>
</dbReference>
<evidence type="ECO:0000313" key="19">
    <source>
        <dbReference type="RefSeq" id="XP_026672035.1"/>
    </source>
</evidence>
<dbReference type="Pfam" id="PF16953">
    <property type="entry name" value="PRORP"/>
    <property type="match status" value="1"/>
</dbReference>
<organism evidence="17 18">
    <name type="scientific">Ceratina calcarata</name>
    <dbReference type="NCBI Taxonomy" id="156304"/>
    <lineage>
        <taxon>Eukaryota</taxon>
        <taxon>Metazoa</taxon>
        <taxon>Ecdysozoa</taxon>
        <taxon>Arthropoda</taxon>
        <taxon>Hexapoda</taxon>
        <taxon>Insecta</taxon>
        <taxon>Pterygota</taxon>
        <taxon>Neoptera</taxon>
        <taxon>Endopterygota</taxon>
        <taxon>Hymenoptera</taxon>
        <taxon>Apocrita</taxon>
        <taxon>Aculeata</taxon>
        <taxon>Apoidea</taxon>
        <taxon>Anthophila</taxon>
        <taxon>Apidae</taxon>
        <taxon>Ceratina</taxon>
        <taxon>Zadontomerus</taxon>
    </lineage>
</organism>
<dbReference type="AlphaFoldDB" id="A0AAJ7S7G9"/>
<dbReference type="PANTHER" id="PTHR13547">
    <property type="match status" value="1"/>
</dbReference>
<evidence type="ECO:0000256" key="2">
    <source>
        <dbReference type="ARBA" id="ARBA00001946"/>
    </source>
</evidence>
<evidence type="ECO:0000256" key="13">
    <source>
        <dbReference type="ARBA" id="ARBA00023128"/>
    </source>
</evidence>
<proteinExistence type="inferred from homology"/>
<keyword evidence="8" id="KW-0479">Metal-binding</keyword>
<accession>A0AAJ7S7G9</accession>
<dbReference type="RefSeq" id="XP_026672034.1">
    <property type="nucleotide sequence ID" value="XM_026816233.1"/>
</dbReference>
<feature type="domain" description="PRORP" evidence="16">
    <location>
        <begin position="278"/>
        <end position="518"/>
    </location>
</feature>
<gene>
    <name evidence="18 19" type="primary">LOC108628114</name>
</gene>
<dbReference type="CDD" id="cd18718">
    <property type="entry name" value="PIN_PRORP"/>
    <property type="match status" value="1"/>
</dbReference>